<keyword evidence="2" id="KW-1185">Reference proteome</keyword>
<sequence>MTLFFDIVAKAFHIEPVRREHKICQERQRMQARRQRRQDADAVCCAL</sequence>
<protein>
    <submittedName>
        <fullName evidence="1">Uncharacterized protein</fullName>
    </submittedName>
</protein>
<evidence type="ECO:0000313" key="2">
    <source>
        <dbReference type="Proteomes" id="UP000198512"/>
    </source>
</evidence>
<reference evidence="1 2" key="1">
    <citation type="submission" date="2016-10" db="EMBL/GenBank/DDBJ databases">
        <authorList>
            <person name="Varghese N."/>
            <person name="Submissions S."/>
        </authorList>
    </citation>
    <scope>NUCLEOTIDE SEQUENCE [LARGE SCALE GENOMIC DNA]</scope>
    <source>
        <strain evidence="1 2">CIP 109853</strain>
    </source>
</reference>
<name>A0ABY1BEP0_9PSED</name>
<dbReference type="Proteomes" id="UP000198512">
    <property type="component" value="Unassembled WGS sequence"/>
</dbReference>
<comment type="caution">
    <text evidence="1">The sequence shown here is derived from an EMBL/GenBank/DDBJ whole genome shotgun (WGS) entry which is preliminary data.</text>
</comment>
<organism evidence="1 2">
    <name type="scientific">Pseudomonas cuatrocienegasensis</name>
    <dbReference type="NCBI Taxonomy" id="543360"/>
    <lineage>
        <taxon>Bacteria</taxon>
        <taxon>Pseudomonadati</taxon>
        <taxon>Pseudomonadota</taxon>
        <taxon>Gammaproteobacteria</taxon>
        <taxon>Pseudomonadales</taxon>
        <taxon>Pseudomonadaceae</taxon>
        <taxon>Pseudomonas</taxon>
    </lineage>
</organism>
<dbReference type="RefSeq" id="WP_167362803.1">
    <property type="nucleotide sequence ID" value="NZ_FOFP01000008.1"/>
</dbReference>
<dbReference type="EMBL" id="FOFP01000008">
    <property type="protein sequence ID" value="SEQ67407.1"/>
    <property type="molecule type" value="Genomic_DNA"/>
</dbReference>
<gene>
    <name evidence="1" type="ORF">SAMN05216600_108151</name>
</gene>
<evidence type="ECO:0000313" key="1">
    <source>
        <dbReference type="EMBL" id="SEQ67407.1"/>
    </source>
</evidence>
<proteinExistence type="predicted"/>
<accession>A0ABY1BEP0</accession>